<dbReference type="InterPro" id="IPR018392">
    <property type="entry name" value="LysM"/>
</dbReference>
<protein>
    <submittedName>
        <fullName evidence="2">LysM peptidoglycan-binding domain-containing protein</fullName>
    </submittedName>
</protein>
<evidence type="ECO:0000313" key="3">
    <source>
        <dbReference type="Proteomes" id="UP001596072"/>
    </source>
</evidence>
<name>A0ABW0ZKU1_9ACTN</name>
<dbReference type="CDD" id="cd00118">
    <property type="entry name" value="LysM"/>
    <property type="match status" value="1"/>
</dbReference>
<gene>
    <name evidence="2" type="ORF">ACFPQB_17180</name>
</gene>
<proteinExistence type="predicted"/>
<dbReference type="RefSeq" id="WP_136436342.1">
    <property type="nucleotide sequence ID" value="NZ_JBHSNS010000010.1"/>
</dbReference>
<evidence type="ECO:0000259" key="1">
    <source>
        <dbReference type="PROSITE" id="PS51782"/>
    </source>
</evidence>
<organism evidence="2 3">
    <name type="scientific">Nocardioides vastitatis</name>
    <dbReference type="NCBI Taxonomy" id="2568655"/>
    <lineage>
        <taxon>Bacteria</taxon>
        <taxon>Bacillati</taxon>
        <taxon>Actinomycetota</taxon>
        <taxon>Actinomycetes</taxon>
        <taxon>Propionibacteriales</taxon>
        <taxon>Nocardioidaceae</taxon>
        <taxon>Nocardioides</taxon>
    </lineage>
</organism>
<dbReference type="InterPro" id="IPR036779">
    <property type="entry name" value="LysM_dom_sf"/>
</dbReference>
<dbReference type="Gene3D" id="3.10.350.10">
    <property type="entry name" value="LysM domain"/>
    <property type="match status" value="1"/>
</dbReference>
<accession>A0ABW0ZKU1</accession>
<dbReference type="PROSITE" id="PS51782">
    <property type="entry name" value="LYSM"/>
    <property type="match status" value="1"/>
</dbReference>
<evidence type="ECO:0000313" key="2">
    <source>
        <dbReference type="EMBL" id="MFC5730658.1"/>
    </source>
</evidence>
<comment type="caution">
    <text evidence="2">The sequence shown here is derived from an EMBL/GenBank/DDBJ whole genome shotgun (WGS) entry which is preliminary data.</text>
</comment>
<dbReference type="Pfam" id="PF19266">
    <property type="entry name" value="CIS_tube"/>
    <property type="match status" value="1"/>
</dbReference>
<dbReference type="EMBL" id="JBHSNS010000010">
    <property type="protein sequence ID" value="MFC5730658.1"/>
    <property type="molecule type" value="Genomic_DNA"/>
</dbReference>
<dbReference type="InterPro" id="IPR045361">
    <property type="entry name" value="CIS_tube_prot_N"/>
</dbReference>
<sequence length="261" mass="28174">MSSSPVGFQAASAAGGGEAKLEHAYLQVYEPSKDGSLAAPGPKMAPIDFQFNPKELSLQKTANWKREEAKGNKSASPPEFKGAQPSKLTLEIFLDSKGEHNTSVVKGVEALFLLTVPLDKTLTTKKPSPPWVVFRWGSLTSFLGYVSQVQAKYTLFTSGGVPIRATCQVTLEELSGDPSRQNPTSGGLVPQRVHQVIEGDSLPAIAYAEYGKPSLWRPIAVLNRIDDPTRLRPGTQLLLPALEEIEGESRGRQKGLGHAAR</sequence>
<feature type="domain" description="LysM" evidence="1">
    <location>
        <begin position="192"/>
        <end position="239"/>
    </location>
</feature>
<keyword evidence="3" id="KW-1185">Reference proteome</keyword>
<reference evidence="3" key="1">
    <citation type="journal article" date="2019" name="Int. J. Syst. Evol. Microbiol.">
        <title>The Global Catalogue of Microorganisms (GCM) 10K type strain sequencing project: providing services to taxonomists for standard genome sequencing and annotation.</title>
        <authorList>
            <consortium name="The Broad Institute Genomics Platform"/>
            <consortium name="The Broad Institute Genome Sequencing Center for Infectious Disease"/>
            <person name="Wu L."/>
            <person name="Ma J."/>
        </authorList>
    </citation>
    <scope>NUCLEOTIDE SEQUENCE [LARGE SCALE GENOMIC DNA]</scope>
    <source>
        <strain evidence="3">YIM 94188</strain>
    </source>
</reference>
<dbReference type="Proteomes" id="UP001596072">
    <property type="component" value="Unassembled WGS sequence"/>
</dbReference>